<evidence type="ECO:0000313" key="2">
    <source>
        <dbReference type="EMBL" id="UTJ06518.1"/>
    </source>
</evidence>
<dbReference type="Proteomes" id="UP001060012">
    <property type="component" value="Chromosome"/>
</dbReference>
<gene>
    <name evidence="2" type="ORF">NJU99_00050</name>
</gene>
<keyword evidence="3" id="KW-1185">Reference proteome</keyword>
<organism evidence="2 3">
    <name type="scientific">Arcobacter roscoffensis</name>
    <dbReference type="NCBI Taxonomy" id="2961520"/>
    <lineage>
        <taxon>Bacteria</taxon>
        <taxon>Pseudomonadati</taxon>
        <taxon>Campylobacterota</taxon>
        <taxon>Epsilonproteobacteria</taxon>
        <taxon>Campylobacterales</taxon>
        <taxon>Arcobacteraceae</taxon>
        <taxon>Arcobacter</taxon>
    </lineage>
</organism>
<evidence type="ECO:0000256" key="1">
    <source>
        <dbReference type="SAM" id="Coils"/>
    </source>
</evidence>
<dbReference type="RefSeq" id="WP_254576697.1">
    <property type="nucleotide sequence ID" value="NZ_CP100595.1"/>
</dbReference>
<proteinExistence type="predicted"/>
<name>A0ABY5E739_9BACT</name>
<accession>A0ABY5E739</accession>
<sequence length="224" mass="26313">MERLVTTSQAAQILGLSLQGVHYRIKKEQLKSIKKSGRTYVYISDEMERAASTNKVNVQAVQTPNTTNNSQTQKENEEHIQSIIEVKNEQILLLKDSMKWMKKQYKSEINRLEKNQKRIVKVFNSEIKLLQGAFNEMRTIYKNQPAQIQNIQASQTQQEQNIENKDLNLMTLQEFSVLMKKYNKTQKEIKIIIFKAIQDGDNRFIYNKRDKKLLILKSDFQDLV</sequence>
<reference evidence="2" key="1">
    <citation type="submission" date="2022-07" db="EMBL/GenBank/DDBJ databases">
        <title>Arcobacter roscoffensis sp. nov., a marine bacterium isolated from coastal seawater collected from Roscoff, France.</title>
        <authorList>
            <person name="Pascual J."/>
            <person name="Lepeaux C."/>
            <person name="Methner A."/>
            <person name="Overmann J."/>
        </authorList>
    </citation>
    <scope>NUCLEOTIDE SEQUENCE</scope>
    <source>
        <strain evidence="2">ARW1-2F2</strain>
    </source>
</reference>
<evidence type="ECO:0000313" key="3">
    <source>
        <dbReference type="Proteomes" id="UP001060012"/>
    </source>
</evidence>
<keyword evidence="1" id="KW-0175">Coiled coil</keyword>
<protein>
    <submittedName>
        <fullName evidence="2">Helix-turn-helix domain-containing protein</fullName>
    </submittedName>
</protein>
<feature type="coiled-coil region" evidence="1">
    <location>
        <begin position="69"/>
        <end position="122"/>
    </location>
</feature>
<dbReference type="EMBL" id="CP100595">
    <property type="protein sequence ID" value="UTJ06518.1"/>
    <property type="molecule type" value="Genomic_DNA"/>
</dbReference>